<feature type="domain" description="Ig-like" evidence="1">
    <location>
        <begin position="169"/>
        <end position="272"/>
    </location>
</feature>
<dbReference type="InterPro" id="IPR003599">
    <property type="entry name" value="Ig_sub"/>
</dbReference>
<reference evidence="2" key="1">
    <citation type="journal article" date="2020" name="G3 (Bethesda)">
        <title>High-Quality Assemblies for Three Invasive Social Wasps from the &lt;i&gt;Vespula&lt;/i&gt; Genus.</title>
        <authorList>
            <person name="Harrop T.W.R."/>
            <person name="Guhlin J."/>
            <person name="McLaughlin G.M."/>
            <person name="Permina E."/>
            <person name="Stockwell P."/>
            <person name="Gilligan J."/>
            <person name="Le Lec M.F."/>
            <person name="Gruber M.A.M."/>
            <person name="Quinn O."/>
            <person name="Lovegrove M."/>
            <person name="Duncan E.J."/>
            <person name="Remnant E.J."/>
            <person name="Van Eeckhoven J."/>
            <person name="Graham B."/>
            <person name="Knapp R.A."/>
            <person name="Langford K.W."/>
            <person name="Kronenberg Z."/>
            <person name="Press M.O."/>
            <person name="Eacker S.M."/>
            <person name="Wilson-Rankin E.E."/>
            <person name="Purcell J."/>
            <person name="Lester P.J."/>
            <person name="Dearden P.K."/>
        </authorList>
    </citation>
    <scope>NUCLEOTIDE SEQUENCE</scope>
    <source>
        <strain evidence="2">Marl-1</strain>
    </source>
</reference>
<organism evidence="2 3">
    <name type="scientific">Vespula vulgaris</name>
    <name type="common">Yellow jacket</name>
    <name type="synonym">Wasp</name>
    <dbReference type="NCBI Taxonomy" id="7454"/>
    <lineage>
        <taxon>Eukaryota</taxon>
        <taxon>Metazoa</taxon>
        <taxon>Ecdysozoa</taxon>
        <taxon>Arthropoda</taxon>
        <taxon>Hexapoda</taxon>
        <taxon>Insecta</taxon>
        <taxon>Pterygota</taxon>
        <taxon>Neoptera</taxon>
        <taxon>Endopterygota</taxon>
        <taxon>Hymenoptera</taxon>
        <taxon>Apocrita</taxon>
        <taxon>Aculeata</taxon>
        <taxon>Vespoidea</taxon>
        <taxon>Vespidae</taxon>
        <taxon>Vespinae</taxon>
        <taxon>Vespula</taxon>
    </lineage>
</organism>
<dbReference type="Gene3D" id="2.60.40.10">
    <property type="entry name" value="Immunoglobulins"/>
    <property type="match status" value="2"/>
</dbReference>
<dbReference type="Pfam" id="PF07686">
    <property type="entry name" value="V-set"/>
    <property type="match status" value="1"/>
</dbReference>
<keyword evidence="3" id="KW-1185">Reference proteome</keyword>
<dbReference type="FunFam" id="2.60.40.10:FF:000129">
    <property type="entry name" value="CLUMA_CG018772, isoform A"/>
    <property type="match status" value="1"/>
</dbReference>
<dbReference type="SUPFAM" id="SSF48726">
    <property type="entry name" value="Immunoglobulin"/>
    <property type="match status" value="2"/>
</dbReference>
<dbReference type="Pfam" id="PF13927">
    <property type="entry name" value="Ig_3"/>
    <property type="match status" value="1"/>
</dbReference>
<dbReference type="FunFam" id="2.60.40.10:FF:000533">
    <property type="entry name" value="Uncharacterized protein, isoform A"/>
    <property type="match status" value="1"/>
</dbReference>
<dbReference type="InterPro" id="IPR036179">
    <property type="entry name" value="Ig-like_dom_sf"/>
</dbReference>
<dbReference type="InterPro" id="IPR013783">
    <property type="entry name" value="Ig-like_fold"/>
</dbReference>
<dbReference type="SMART" id="SM00406">
    <property type="entry name" value="IGv"/>
    <property type="match status" value="2"/>
</dbReference>
<sequence>MSKASGEDRFKVKLRERSNIEIAKTLDERNVKSDIRTPFCREERKKKKRKKKYLKCASKSGGSVVEHHSSYWEQPFSQPYFDNTTKRETTTTVGQTAYLYCRVRNLGDRAVSWIRKRDLHILTVGILTYTNDQRFQSLHGDGSDEWTLKISSPQVRDSGTYECQVSTEPKISQAFNLSVVVSKAKINGNSELYIKSGSDINLTCIVLQTPEPPSFIYWYKGDHVINYSQRGGINVVTEKQTRTSRLLISKALPADSGNYTCAPSTAESASVLVHVLNGG</sequence>
<accession>A0A834JBX0</accession>
<dbReference type="PROSITE" id="PS50835">
    <property type="entry name" value="IG_LIKE"/>
    <property type="match status" value="2"/>
</dbReference>
<dbReference type="InterPro" id="IPR013106">
    <property type="entry name" value="Ig_V-set"/>
</dbReference>
<dbReference type="InterPro" id="IPR037448">
    <property type="entry name" value="Zig-8"/>
</dbReference>
<protein>
    <recommendedName>
        <fullName evidence="1">Ig-like domain-containing protein</fullName>
    </recommendedName>
</protein>
<feature type="domain" description="Ig-like" evidence="1">
    <location>
        <begin position="79"/>
        <end position="166"/>
    </location>
</feature>
<name>A0A834JBX0_VESVU</name>
<dbReference type="GO" id="GO:0032589">
    <property type="term" value="C:neuron projection membrane"/>
    <property type="evidence" value="ECO:0007669"/>
    <property type="project" value="TreeGrafter"/>
</dbReference>
<dbReference type="GO" id="GO:0050808">
    <property type="term" value="P:synapse organization"/>
    <property type="evidence" value="ECO:0007669"/>
    <property type="project" value="TreeGrafter"/>
</dbReference>
<dbReference type="CDD" id="cd00096">
    <property type="entry name" value="Ig"/>
    <property type="match status" value="1"/>
</dbReference>
<dbReference type="EMBL" id="JACSEA010000016">
    <property type="protein sequence ID" value="KAF7384357.1"/>
    <property type="molecule type" value="Genomic_DNA"/>
</dbReference>
<gene>
    <name evidence="2" type="ORF">HZH66_012607</name>
</gene>
<evidence type="ECO:0000313" key="2">
    <source>
        <dbReference type="EMBL" id="KAF7384357.1"/>
    </source>
</evidence>
<dbReference type="PANTHER" id="PTHR23279">
    <property type="entry name" value="DEFECTIVE PROBOSCIS EXTENSION RESPONSE DPR -RELATED"/>
    <property type="match status" value="1"/>
</dbReference>
<dbReference type="AlphaFoldDB" id="A0A834JBX0"/>
<comment type="caution">
    <text evidence="2">The sequence shown here is derived from an EMBL/GenBank/DDBJ whole genome shotgun (WGS) entry which is preliminary data.</text>
</comment>
<proteinExistence type="predicted"/>
<evidence type="ECO:0000313" key="3">
    <source>
        <dbReference type="Proteomes" id="UP000614350"/>
    </source>
</evidence>
<dbReference type="SMART" id="SM00408">
    <property type="entry name" value="IGc2"/>
    <property type="match status" value="2"/>
</dbReference>
<dbReference type="Proteomes" id="UP000614350">
    <property type="component" value="Unassembled WGS sequence"/>
</dbReference>
<dbReference type="SMART" id="SM00409">
    <property type="entry name" value="IG"/>
    <property type="match status" value="2"/>
</dbReference>
<dbReference type="InterPro" id="IPR007110">
    <property type="entry name" value="Ig-like_dom"/>
</dbReference>
<evidence type="ECO:0000259" key="1">
    <source>
        <dbReference type="PROSITE" id="PS50835"/>
    </source>
</evidence>
<dbReference type="PANTHER" id="PTHR23279:SF41">
    <property type="entry name" value="DEFECTIVE PROBOSCIS EXTENSION RESPONSE 4-RELATED"/>
    <property type="match status" value="1"/>
</dbReference>
<dbReference type="InterPro" id="IPR003598">
    <property type="entry name" value="Ig_sub2"/>
</dbReference>